<keyword evidence="7 20" id="KW-0378">Hydrolase</keyword>
<dbReference type="GO" id="GO:0044715">
    <property type="term" value="F:8-oxo-dGDP phosphatase activity"/>
    <property type="evidence" value="ECO:0007669"/>
    <property type="project" value="TreeGrafter"/>
</dbReference>
<evidence type="ECO:0000256" key="5">
    <source>
        <dbReference type="ARBA" id="ARBA00022723"/>
    </source>
</evidence>
<comment type="similarity">
    <text evidence="2">Belongs to the Nudix hydrolase family.</text>
</comment>
<dbReference type="CDD" id="cd03425">
    <property type="entry name" value="NUDIX_MutT_NudA_like"/>
    <property type="match status" value="1"/>
</dbReference>
<keyword evidence="4" id="KW-0235">DNA replication</keyword>
<dbReference type="GO" id="GO:0035539">
    <property type="term" value="F:8-oxo-7,8-dihydrodeoxyguanosine triphosphate pyrophosphatase activity"/>
    <property type="evidence" value="ECO:0007669"/>
    <property type="project" value="UniProtKB-EC"/>
</dbReference>
<dbReference type="PANTHER" id="PTHR47707">
    <property type="entry name" value="8-OXO-DGTP DIPHOSPHATASE"/>
    <property type="match status" value="1"/>
</dbReference>
<keyword evidence="8 18" id="KW-0460">Magnesium</keyword>
<dbReference type="GO" id="GO:0008413">
    <property type="term" value="F:8-oxo-7,8-dihydroguanosine triphosphate pyrophosphatase activity"/>
    <property type="evidence" value="ECO:0007669"/>
    <property type="project" value="InterPro"/>
</dbReference>
<feature type="binding site" evidence="18">
    <location>
        <position position="34"/>
    </location>
    <ligand>
        <name>Mg(2+)</name>
        <dbReference type="ChEBI" id="CHEBI:18420"/>
    </ligand>
</feature>
<dbReference type="EC" id="3.6.1.55" evidence="12"/>
<dbReference type="InterPro" id="IPR000086">
    <property type="entry name" value="NUDIX_hydrolase_dom"/>
</dbReference>
<evidence type="ECO:0000259" key="19">
    <source>
        <dbReference type="PROSITE" id="PS51462"/>
    </source>
</evidence>
<evidence type="ECO:0000256" key="18">
    <source>
        <dbReference type="PIRSR" id="PIRSR603561-2"/>
    </source>
</evidence>
<evidence type="ECO:0000313" key="20">
    <source>
        <dbReference type="EMBL" id="ASQ45904.1"/>
    </source>
</evidence>
<accession>A0A222P215</accession>
<protein>
    <recommendedName>
        <fullName evidence="13">8-oxo-dGTP diphosphatase</fullName>
        <ecNumber evidence="12">3.6.1.55</ecNumber>
    </recommendedName>
    <alternativeName>
        <fullName evidence="16">7,8-dihydro-8-oxoguanine-triphosphatase</fullName>
    </alternativeName>
    <alternativeName>
        <fullName evidence="15">Mutator protein MutT</fullName>
    </alternativeName>
    <alternativeName>
        <fullName evidence="14">dGTP pyrophosphohydrolase</fullName>
    </alternativeName>
</protein>
<dbReference type="KEGG" id="lcd:clem_06745"/>
<comment type="cofactor">
    <cofactor evidence="1 18">
        <name>Mg(2+)</name>
        <dbReference type="ChEBI" id="CHEBI:18420"/>
    </cofactor>
</comment>
<dbReference type="SUPFAM" id="SSF55811">
    <property type="entry name" value="Nudix"/>
    <property type="match status" value="1"/>
</dbReference>
<feature type="binding site" evidence="17">
    <location>
        <position position="117"/>
    </location>
    <ligand>
        <name>8-oxo-dGTP</name>
        <dbReference type="ChEBI" id="CHEBI:77896"/>
    </ligand>
</feature>
<keyword evidence="3" id="KW-0515">Mutator protein</keyword>
<dbReference type="PROSITE" id="PS00893">
    <property type="entry name" value="NUDIX_BOX"/>
    <property type="match status" value="1"/>
</dbReference>
<sequence length="142" mass="16153">MKVVVAVIVNKSGEVLITRRPLHVPHGGLWEFPGGKLEPDEAPAEALAREIKEEVGIEILSFRFLQEIIHAYSTKIVNLLIFEVRDYKGEPSCLESQMDLRWVNSKELPLYDFPEANTKIIDLIKQICLDPQCVNKSNIELI</sequence>
<dbReference type="InterPro" id="IPR020476">
    <property type="entry name" value="Nudix_hydrolase"/>
</dbReference>
<dbReference type="InterPro" id="IPR015797">
    <property type="entry name" value="NUDIX_hydrolase-like_dom_sf"/>
</dbReference>
<evidence type="ECO:0000256" key="3">
    <source>
        <dbReference type="ARBA" id="ARBA00022457"/>
    </source>
</evidence>
<feature type="binding site" evidence="18">
    <location>
        <position position="54"/>
    </location>
    <ligand>
        <name>Mg(2+)</name>
        <dbReference type="ChEBI" id="CHEBI:18420"/>
    </ligand>
</feature>
<evidence type="ECO:0000256" key="12">
    <source>
        <dbReference type="ARBA" id="ARBA00038905"/>
    </source>
</evidence>
<dbReference type="GO" id="GO:0044716">
    <property type="term" value="F:8-oxo-GDP phosphatase activity"/>
    <property type="evidence" value="ECO:0007669"/>
    <property type="project" value="TreeGrafter"/>
</dbReference>
<evidence type="ECO:0000256" key="2">
    <source>
        <dbReference type="ARBA" id="ARBA00005582"/>
    </source>
</evidence>
<gene>
    <name evidence="20" type="primary">nudG</name>
    <name evidence="20" type="ORF">clem_06745</name>
</gene>
<dbReference type="GO" id="GO:0006260">
    <property type="term" value="P:DNA replication"/>
    <property type="evidence" value="ECO:0007669"/>
    <property type="project" value="UniProtKB-KW"/>
</dbReference>
<evidence type="ECO:0000256" key="8">
    <source>
        <dbReference type="ARBA" id="ARBA00022842"/>
    </source>
</evidence>
<dbReference type="Proteomes" id="UP000201728">
    <property type="component" value="Chromosome"/>
</dbReference>
<evidence type="ECO:0000256" key="14">
    <source>
        <dbReference type="ARBA" id="ARBA00041592"/>
    </source>
</evidence>
<evidence type="ECO:0000256" key="17">
    <source>
        <dbReference type="PIRSR" id="PIRSR603561-1"/>
    </source>
</evidence>
<dbReference type="GO" id="GO:0006281">
    <property type="term" value="P:DNA repair"/>
    <property type="evidence" value="ECO:0007669"/>
    <property type="project" value="UniProtKB-KW"/>
</dbReference>
<evidence type="ECO:0000313" key="21">
    <source>
        <dbReference type="Proteomes" id="UP000201728"/>
    </source>
</evidence>
<dbReference type="InterPro" id="IPR020084">
    <property type="entry name" value="NUDIX_hydrolase_CS"/>
</dbReference>
<keyword evidence="5 18" id="KW-0479">Metal-binding</keyword>
<comment type="catalytic activity">
    <reaction evidence="10">
        <text>8-oxo-dGTP + H2O = 8-oxo-dGMP + diphosphate + H(+)</text>
        <dbReference type="Rhea" id="RHEA:31575"/>
        <dbReference type="ChEBI" id="CHEBI:15377"/>
        <dbReference type="ChEBI" id="CHEBI:15378"/>
        <dbReference type="ChEBI" id="CHEBI:33019"/>
        <dbReference type="ChEBI" id="CHEBI:63224"/>
        <dbReference type="ChEBI" id="CHEBI:77896"/>
        <dbReference type="EC" id="3.6.1.55"/>
    </reaction>
</comment>
<evidence type="ECO:0000256" key="4">
    <source>
        <dbReference type="ARBA" id="ARBA00022705"/>
    </source>
</evidence>
<evidence type="ECO:0000256" key="1">
    <source>
        <dbReference type="ARBA" id="ARBA00001946"/>
    </source>
</evidence>
<dbReference type="InterPro" id="IPR003561">
    <property type="entry name" value="Mutator_MutT"/>
</dbReference>
<organism evidence="20 21">
    <name type="scientific">Legionella clemsonensis</name>
    <dbReference type="NCBI Taxonomy" id="1867846"/>
    <lineage>
        <taxon>Bacteria</taxon>
        <taxon>Pseudomonadati</taxon>
        <taxon>Pseudomonadota</taxon>
        <taxon>Gammaproteobacteria</taxon>
        <taxon>Legionellales</taxon>
        <taxon>Legionellaceae</taxon>
        <taxon>Legionella</taxon>
    </lineage>
</organism>
<keyword evidence="21" id="KW-1185">Reference proteome</keyword>
<evidence type="ECO:0000256" key="16">
    <source>
        <dbReference type="ARBA" id="ARBA00042798"/>
    </source>
</evidence>
<reference evidence="21" key="1">
    <citation type="submission" date="2016-07" db="EMBL/GenBank/DDBJ databases">
        <authorList>
            <person name="Florea S."/>
            <person name="Webb J.S."/>
            <person name="Jaromczyk J."/>
            <person name="Schardl C.L."/>
        </authorList>
    </citation>
    <scope>NUCLEOTIDE SEQUENCE [LARGE SCALE GENOMIC DNA]</scope>
    <source>
        <strain evidence="21">CDC-D5610</strain>
    </source>
</reference>
<dbReference type="Gene3D" id="3.90.79.10">
    <property type="entry name" value="Nucleoside Triphosphate Pyrophosphohydrolase"/>
    <property type="match status" value="1"/>
</dbReference>
<evidence type="ECO:0000256" key="10">
    <source>
        <dbReference type="ARBA" id="ARBA00035861"/>
    </source>
</evidence>
<dbReference type="GO" id="GO:0046872">
    <property type="term" value="F:metal ion binding"/>
    <property type="evidence" value="ECO:0007669"/>
    <property type="project" value="UniProtKB-KW"/>
</dbReference>
<keyword evidence="6" id="KW-0227">DNA damage</keyword>
<keyword evidence="9" id="KW-0234">DNA repair</keyword>
<evidence type="ECO:0000256" key="7">
    <source>
        <dbReference type="ARBA" id="ARBA00022801"/>
    </source>
</evidence>
<dbReference type="InterPro" id="IPR029119">
    <property type="entry name" value="MutY_C"/>
</dbReference>
<evidence type="ECO:0000256" key="15">
    <source>
        <dbReference type="ARBA" id="ARBA00041979"/>
    </source>
</evidence>
<name>A0A222P215_9GAMM</name>
<dbReference type="PANTHER" id="PTHR47707:SF1">
    <property type="entry name" value="NUDIX HYDROLASE FAMILY PROTEIN"/>
    <property type="match status" value="1"/>
</dbReference>
<dbReference type="PRINTS" id="PR00502">
    <property type="entry name" value="NUDIXFAMILY"/>
</dbReference>
<evidence type="ECO:0000256" key="11">
    <source>
        <dbReference type="ARBA" id="ARBA00036904"/>
    </source>
</evidence>
<evidence type="ECO:0000256" key="6">
    <source>
        <dbReference type="ARBA" id="ARBA00022763"/>
    </source>
</evidence>
<evidence type="ECO:0000256" key="9">
    <source>
        <dbReference type="ARBA" id="ARBA00023204"/>
    </source>
</evidence>
<evidence type="ECO:0000256" key="13">
    <source>
        <dbReference type="ARBA" id="ARBA00040794"/>
    </source>
</evidence>
<dbReference type="NCBIfam" id="TIGR00586">
    <property type="entry name" value="mutt"/>
    <property type="match status" value="1"/>
</dbReference>
<dbReference type="PROSITE" id="PS51462">
    <property type="entry name" value="NUDIX"/>
    <property type="match status" value="1"/>
</dbReference>
<dbReference type="InterPro" id="IPR047127">
    <property type="entry name" value="MutT-like"/>
</dbReference>
<proteinExistence type="inferred from homology"/>
<feature type="binding site" evidence="17">
    <location>
        <begin position="31"/>
        <end position="34"/>
    </location>
    <ligand>
        <name>8-oxo-dGTP</name>
        <dbReference type="ChEBI" id="CHEBI:77896"/>
    </ligand>
</feature>
<dbReference type="EMBL" id="CP016397">
    <property type="protein sequence ID" value="ASQ45904.1"/>
    <property type="molecule type" value="Genomic_DNA"/>
</dbReference>
<dbReference type="AlphaFoldDB" id="A0A222P215"/>
<feature type="binding site" evidence="17">
    <location>
        <position position="20"/>
    </location>
    <ligand>
        <name>8-oxo-dGTP</name>
        <dbReference type="ChEBI" id="CHEBI:77896"/>
    </ligand>
</feature>
<comment type="catalytic activity">
    <reaction evidence="11">
        <text>8-oxo-GTP + H2O = 8-oxo-GMP + diphosphate + H(+)</text>
        <dbReference type="Rhea" id="RHEA:67616"/>
        <dbReference type="ChEBI" id="CHEBI:15377"/>
        <dbReference type="ChEBI" id="CHEBI:15378"/>
        <dbReference type="ChEBI" id="CHEBI:33019"/>
        <dbReference type="ChEBI" id="CHEBI:143553"/>
        <dbReference type="ChEBI" id="CHEBI:145694"/>
    </reaction>
</comment>
<feature type="domain" description="Nudix hydrolase" evidence="19">
    <location>
        <begin position="1"/>
        <end position="128"/>
    </location>
</feature>
<dbReference type="Pfam" id="PF14815">
    <property type="entry name" value="NUDIX_4"/>
    <property type="match status" value="1"/>
</dbReference>